<dbReference type="InterPro" id="IPR045074">
    <property type="entry name" value="GST_C_Tau"/>
</dbReference>
<evidence type="ECO:0000259" key="1">
    <source>
        <dbReference type="PROSITE" id="PS50405"/>
    </source>
</evidence>
<dbReference type="GO" id="GO:0006749">
    <property type="term" value="P:glutathione metabolic process"/>
    <property type="evidence" value="ECO:0007669"/>
    <property type="project" value="InterPro"/>
</dbReference>
<dbReference type="AlphaFoldDB" id="A0AAD5GC42"/>
<proteinExistence type="predicted"/>
<dbReference type="PANTHER" id="PTHR44051:SF8">
    <property type="entry name" value="GLUTATHIONE S-TRANSFERASE GSTA"/>
    <property type="match status" value="1"/>
</dbReference>
<dbReference type="SUPFAM" id="SSF47616">
    <property type="entry name" value="GST C-terminal domain-like"/>
    <property type="match status" value="1"/>
</dbReference>
<organism evidence="2 3">
    <name type="scientific">Ambrosia artemisiifolia</name>
    <name type="common">Common ragweed</name>
    <dbReference type="NCBI Taxonomy" id="4212"/>
    <lineage>
        <taxon>Eukaryota</taxon>
        <taxon>Viridiplantae</taxon>
        <taxon>Streptophyta</taxon>
        <taxon>Embryophyta</taxon>
        <taxon>Tracheophyta</taxon>
        <taxon>Spermatophyta</taxon>
        <taxon>Magnoliopsida</taxon>
        <taxon>eudicotyledons</taxon>
        <taxon>Gunneridae</taxon>
        <taxon>Pentapetalae</taxon>
        <taxon>asterids</taxon>
        <taxon>campanulids</taxon>
        <taxon>Asterales</taxon>
        <taxon>Asteraceae</taxon>
        <taxon>Asteroideae</taxon>
        <taxon>Heliantheae alliance</taxon>
        <taxon>Heliantheae</taxon>
        <taxon>Ambrosia</taxon>
    </lineage>
</organism>
<dbReference type="InterPro" id="IPR004046">
    <property type="entry name" value="GST_C"/>
</dbReference>
<gene>
    <name evidence="2" type="ORF">M8C21_017600</name>
</gene>
<dbReference type="InterPro" id="IPR010987">
    <property type="entry name" value="Glutathione-S-Trfase_C-like"/>
</dbReference>
<keyword evidence="3" id="KW-1185">Reference proteome</keyword>
<comment type="caution">
    <text evidence="2">The sequence shown here is derived from an EMBL/GenBank/DDBJ whole genome shotgun (WGS) entry which is preliminary data.</text>
</comment>
<dbReference type="EMBL" id="JAMZMK010009618">
    <property type="protein sequence ID" value="KAI7734921.1"/>
    <property type="molecule type" value="Genomic_DNA"/>
</dbReference>
<dbReference type="GO" id="GO:0004364">
    <property type="term" value="F:glutathione transferase activity"/>
    <property type="evidence" value="ECO:0007669"/>
    <property type="project" value="InterPro"/>
</dbReference>
<dbReference type="InterPro" id="IPR036282">
    <property type="entry name" value="Glutathione-S-Trfase_C_sf"/>
</dbReference>
<feature type="domain" description="GST C-terminal" evidence="1">
    <location>
        <begin position="1"/>
        <end position="105"/>
    </location>
</feature>
<evidence type="ECO:0000313" key="2">
    <source>
        <dbReference type="EMBL" id="KAI7734921.1"/>
    </source>
</evidence>
<name>A0AAD5GC42_AMBAR</name>
<dbReference type="PROSITE" id="PS50405">
    <property type="entry name" value="GST_CTER"/>
    <property type="match status" value="1"/>
</dbReference>
<dbReference type="Pfam" id="PF00043">
    <property type="entry name" value="GST_C"/>
    <property type="match status" value="1"/>
</dbReference>
<dbReference type="Proteomes" id="UP001206925">
    <property type="component" value="Unassembled WGS sequence"/>
</dbReference>
<accession>A0AAD5GC42</accession>
<dbReference type="PANTHER" id="PTHR44051">
    <property type="entry name" value="GLUTATHIONE S-TRANSFERASE-RELATED"/>
    <property type="match status" value="1"/>
</dbReference>
<dbReference type="Gene3D" id="1.20.1050.10">
    <property type="match status" value="1"/>
</dbReference>
<sequence>MIINTSGKEVAKKELIEVLKVIEGQLGEKAYLVGESFGFADIALIPFSVWFYTLNKIGNMNIEKECPKLAAWVNRCMEREAVSKTLPDPHKFYDYLLEMQNKKGQ</sequence>
<protein>
    <recommendedName>
        <fullName evidence="1">GST C-terminal domain-containing protein</fullName>
    </recommendedName>
</protein>
<reference evidence="2" key="1">
    <citation type="submission" date="2022-06" db="EMBL/GenBank/DDBJ databases">
        <title>Uncovering the hologenomic basis of an extraordinary plant invasion.</title>
        <authorList>
            <person name="Bieker V.C."/>
            <person name="Martin M.D."/>
            <person name="Gilbert T."/>
            <person name="Hodgins K."/>
            <person name="Battlay P."/>
            <person name="Petersen B."/>
            <person name="Wilson J."/>
        </authorList>
    </citation>
    <scope>NUCLEOTIDE SEQUENCE</scope>
    <source>
        <strain evidence="2">AA19_3_7</strain>
        <tissue evidence="2">Leaf</tissue>
    </source>
</reference>
<dbReference type="CDD" id="cd03185">
    <property type="entry name" value="GST_C_Tau"/>
    <property type="match status" value="1"/>
</dbReference>
<evidence type="ECO:0000313" key="3">
    <source>
        <dbReference type="Proteomes" id="UP001206925"/>
    </source>
</evidence>